<organism evidence="2 3">
    <name type="scientific">Handelsmanbacteria sp. (strain RIFCSPLOWO2_12_FULL_64_10)</name>
    <dbReference type="NCBI Taxonomy" id="1817868"/>
    <lineage>
        <taxon>Bacteria</taxon>
        <taxon>Candidatus Handelsmaniibacteriota</taxon>
    </lineage>
</organism>
<proteinExistence type="predicted"/>
<reference evidence="2 3" key="1">
    <citation type="journal article" date="2016" name="Nat. Commun.">
        <title>Thousands of microbial genomes shed light on interconnected biogeochemical processes in an aquifer system.</title>
        <authorList>
            <person name="Anantharaman K."/>
            <person name="Brown C.T."/>
            <person name="Hug L.A."/>
            <person name="Sharon I."/>
            <person name="Castelle C.J."/>
            <person name="Probst A.J."/>
            <person name="Thomas B.C."/>
            <person name="Singh A."/>
            <person name="Wilkins M.J."/>
            <person name="Karaoz U."/>
            <person name="Brodie E.L."/>
            <person name="Williams K.H."/>
            <person name="Hubbard S.S."/>
            <person name="Banfield J.F."/>
        </authorList>
    </citation>
    <scope>NUCLEOTIDE SEQUENCE [LARGE SCALE GENOMIC DNA]</scope>
    <source>
        <strain evidence="3">RIFCSPLOWO2_12_FULL_64_10</strain>
    </source>
</reference>
<dbReference type="InterPro" id="IPR045397">
    <property type="entry name" value="TumE-like"/>
</dbReference>
<sequence>MPATNFPNYARSISDTLDRVVATGEAVLLTLQVDQRSFMQGFIAGSLQFEDGSTLHFREFVNVSRLEPKLMYAYHYQDANSNLVFRYDNAAHRPASPQSEHKHTPSTVEVSPAPTLVEVLDQILKT</sequence>
<accession>A0A1F6CUE7</accession>
<dbReference type="AlphaFoldDB" id="A0A1F6CUE7"/>
<feature type="region of interest" description="Disordered" evidence="1">
    <location>
        <begin position="91"/>
        <end position="111"/>
    </location>
</feature>
<protein>
    <submittedName>
        <fullName evidence="2">Uncharacterized protein</fullName>
    </submittedName>
</protein>
<evidence type="ECO:0000313" key="3">
    <source>
        <dbReference type="Proteomes" id="UP000178606"/>
    </source>
</evidence>
<evidence type="ECO:0000256" key="1">
    <source>
        <dbReference type="SAM" id="MobiDB-lite"/>
    </source>
</evidence>
<evidence type="ECO:0000313" key="2">
    <source>
        <dbReference type="EMBL" id="OGG52798.1"/>
    </source>
</evidence>
<gene>
    <name evidence="2" type="ORF">A3F84_19620</name>
</gene>
<comment type="caution">
    <text evidence="2">The sequence shown here is derived from an EMBL/GenBank/DDBJ whole genome shotgun (WGS) entry which is preliminary data.</text>
</comment>
<dbReference type="Pfam" id="PF20126">
    <property type="entry name" value="TumE"/>
    <property type="match status" value="1"/>
</dbReference>
<name>A0A1F6CUE7_HANXR</name>
<dbReference type="EMBL" id="MFKF01000134">
    <property type="protein sequence ID" value="OGG52798.1"/>
    <property type="molecule type" value="Genomic_DNA"/>
</dbReference>
<dbReference type="Proteomes" id="UP000178606">
    <property type="component" value="Unassembled WGS sequence"/>
</dbReference>